<name>A0A1H7TIH8_9SPHI</name>
<proteinExistence type="predicted"/>
<keyword evidence="1 3" id="KW-0413">Isomerase</keyword>
<dbReference type="Gene3D" id="3.20.20.150">
    <property type="entry name" value="Divalent-metal-dependent TIM barrel enzymes"/>
    <property type="match status" value="1"/>
</dbReference>
<feature type="domain" description="Xylose isomerase-like TIM barrel" evidence="2">
    <location>
        <begin position="30"/>
        <end position="265"/>
    </location>
</feature>
<dbReference type="PANTHER" id="PTHR43489">
    <property type="entry name" value="ISOMERASE"/>
    <property type="match status" value="1"/>
</dbReference>
<dbReference type="SUPFAM" id="SSF51658">
    <property type="entry name" value="Xylose isomerase-like"/>
    <property type="match status" value="1"/>
</dbReference>
<dbReference type="Proteomes" id="UP000198916">
    <property type="component" value="Unassembled WGS sequence"/>
</dbReference>
<evidence type="ECO:0000313" key="4">
    <source>
        <dbReference type="Proteomes" id="UP000198916"/>
    </source>
</evidence>
<dbReference type="InterPro" id="IPR050417">
    <property type="entry name" value="Sugar_Epim/Isomerase"/>
</dbReference>
<dbReference type="GO" id="GO:0016853">
    <property type="term" value="F:isomerase activity"/>
    <property type="evidence" value="ECO:0007669"/>
    <property type="project" value="UniProtKB-KW"/>
</dbReference>
<dbReference type="EMBL" id="FNZR01000011">
    <property type="protein sequence ID" value="SEL84146.1"/>
    <property type="molecule type" value="Genomic_DNA"/>
</dbReference>
<dbReference type="Pfam" id="PF01261">
    <property type="entry name" value="AP_endonuc_2"/>
    <property type="match status" value="1"/>
</dbReference>
<dbReference type="InterPro" id="IPR036237">
    <property type="entry name" value="Xyl_isomerase-like_sf"/>
</dbReference>
<dbReference type="STRING" id="332977.SAMN05421740_11168"/>
<sequence>MIKLSIAIADTHALPSAFVVFRGFDECIPKAAKLGFDGVELALKRSSEINEQRLQQLLDEHGIEVSCISTGQVYADGGLTLTATHSQKRGEVISIFKELIDLAQQFGNLVNIGRVRGQIGDRQVEEVETLFCETVGELCDYAAPKQVTLMLEPVNRYETDFINSVEEGVRLLEKIKKPNFKLMPDVFHMNIEDITIDNELVKHIQHIAYIHLADSNRLAPGQGHTNFKKLFDTLSAVRYSGWMSVEILPKPDPDTAARQSIEFLLPLIRAYNETVFQTKQS</sequence>
<accession>A0A1H7TIH8</accession>
<protein>
    <submittedName>
        <fullName evidence="3">Sugar phosphate isomerase/epimerase</fullName>
    </submittedName>
</protein>
<keyword evidence="4" id="KW-1185">Reference proteome</keyword>
<organism evidence="3 4">
    <name type="scientific">Parapedobacter koreensis</name>
    <dbReference type="NCBI Taxonomy" id="332977"/>
    <lineage>
        <taxon>Bacteria</taxon>
        <taxon>Pseudomonadati</taxon>
        <taxon>Bacteroidota</taxon>
        <taxon>Sphingobacteriia</taxon>
        <taxon>Sphingobacteriales</taxon>
        <taxon>Sphingobacteriaceae</taxon>
        <taxon>Parapedobacter</taxon>
    </lineage>
</organism>
<dbReference type="PANTHER" id="PTHR43489:SF7">
    <property type="entry name" value="3-DEHYDRO-D-GULOSIDE 4-EPIMERASE-RELATED"/>
    <property type="match status" value="1"/>
</dbReference>
<gene>
    <name evidence="3" type="ORF">SAMN05421740_11168</name>
</gene>
<dbReference type="AlphaFoldDB" id="A0A1H7TIH8"/>
<evidence type="ECO:0000256" key="1">
    <source>
        <dbReference type="ARBA" id="ARBA00023235"/>
    </source>
</evidence>
<evidence type="ECO:0000259" key="2">
    <source>
        <dbReference type="Pfam" id="PF01261"/>
    </source>
</evidence>
<dbReference type="InterPro" id="IPR013022">
    <property type="entry name" value="Xyl_isomerase-like_TIM-brl"/>
</dbReference>
<evidence type="ECO:0000313" key="3">
    <source>
        <dbReference type="EMBL" id="SEL84146.1"/>
    </source>
</evidence>
<dbReference type="RefSeq" id="WP_218145487.1">
    <property type="nucleotide sequence ID" value="NZ_FNZR01000011.1"/>
</dbReference>
<reference evidence="4" key="1">
    <citation type="submission" date="2016-10" db="EMBL/GenBank/DDBJ databases">
        <authorList>
            <person name="Varghese N."/>
            <person name="Submissions S."/>
        </authorList>
    </citation>
    <scope>NUCLEOTIDE SEQUENCE [LARGE SCALE GENOMIC DNA]</scope>
    <source>
        <strain evidence="4">Jip14</strain>
    </source>
</reference>